<evidence type="ECO:0000256" key="4">
    <source>
        <dbReference type="SAM" id="Coils"/>
    </source>
</evidence>
<dbReference type="InterPro" id="IPR000837">
    <property type="entry name" value="AP-1"/>
</dbReference>
<dbReference type="PROSITE" id="PS00036">
    <property type="entry name" value="BZIP_BASIC"/>
    <property type="match status" value="1"/>
</dbReference>
<dbReference type="OrthoDB" id="2596881at2759"/>
<dbReference type="PROSITE" id="PS50217">
    <property type="entry name" value="BZIP"/>
    <property type="match status" value="1"/>
</dbReference>
<dbReference type="EnsemblMetazoa" id="XM_014402007.2">
    <property type="protein sequence ID" value="XP_014257493.1"/>
    <property type="gene ID" value="LOC106671147"/>
</dbReference>
<evidence type="ECO:0000313" key="6">
    <source>
        <dbReference type="EnsemblMetazoa" id="XP_014257493.1"/>
    </source>
</evidence>
<dbReference type="Proteomes" id="UP000494040">
    <property type="component" value="Unassembled WGS sequence"/>
</dbReference>
<dbReference type="PANTHER" id="PTHR23351:SF24">
    <property type="entry name" value="ACTIVATING TRANSCRIPTION FACTOR 3-RELATED"/>
    <property type="match status" value="1"/>
</dbReference>
<dbReference type="GO" id="GO:0000981">
    <property type="term" value="F:DNA-binding transcription factor activity, RNA polymerase II-specific"/>
    <property type="evidence" value="ECO:0007669"/>
    <property type="project" value="TreeGrafter"/>
</dbReference>
<organism evidence="6 7">
    <name type="scientific">Cimex lectularius</name>
    <name type="common">Bed bug</name>
    <name type="synonym">Acanthia lectularia</name>
    <dbReference type="NCBI Taxonomy" id="79782"/>
    <lineage>
        <taxon>Eukaryota</taxon>
        <taxon>Metazoa</taxon>
        <taxon>Ecdysozoa</taxon>
        <taxon>Arthropoda</taxon>
        <taxon>Hexapoda</taxon>
        <taxon>Insecta</taxon>
        <taxon>Pterygota</taxon>
        <taxon>Neoptera</taxon>
        <taxon>Paraneoptera</taxon>
        <taxon>Hemiptera</taxon>
        <taxon>Heteroptera</taxon>
        <taxon>Panheteroptera</taxon>
        <taxon>Cimicomorpha</taxon>
        <taxon>Cimicidae</taxon>
        <taxon>Cimex</taxon>
    </lineage>
</organism>
<dbReference type="KEGG" id="clec:106671147"/>
<dbReference type="Gene3D" id="1.20.5.170">
    <property type="match status" value="1"/>
</dbReference>
<dbReference type="SMART" id="SM00338">
    <property type="entry name" value="BRLZ"/>
    <property type="match status" value="1"/>
</dbReference>
<dbReference type="SUPFAM" id="SSF57959">
    <property type="entry name" value="Leucine zipper domain"/>
    <property type="match status" value="1"/>
</dbReference>
<evidence type="ECO:0000256" key="1">
    <source>
        <dbReference type="ARBA" id="ARBA00023015"/>
    </source>
</evidence>
<dbReference type="AlphaFoldDB" id="A0A8I6S7W3"/>
<dbReference type="InterPro" id="IPR046347">
    <property type="entry name" value="bZIP_sf"/>
</dbReference>
<protein>
    <recommendedName>
        <fullName evidence="5">BZIP domain-containing protein</fullName>
    </recommendedName>
</protein>
<evidence type="ECO:0000313" key="7">
    <source>
        <dbReference type="Proteomes" id="UP000494040"/>
    </source>
</evidence>
<dbReference type="GO" id="GO:0000978">
    <property type="term" value="F:RNA polymerase II cis-regulatory region sequence-specific DNA binding"/>
    <property type="evidence" value="ECO:0007669"/>
    <property type="project" value="TreeGrafter"/>
</dbReference>
<keyword evidence="7" id="KW-1185">Reference proteome</keyword>
<dbReference type="GO" id="GO:0005634">
    <property type="term" value="C:nucleus"/>
    <property type="evidence" value="ECO:0007669"/>
    <property type="project" value="TreeGrafter"/>
</dbReference>
<keyword evidence="3" id="KW-0804">Transcription</keyword>
<keyword evidence="4" id="KW-0175">Coiled coil</keyword>
<keyword evidence="1" id="KW-0805">Transcription regulation</keyword>
<dbReference type="PANTHER" id="PTHR23351">
    <property type="entry name" value="FOS TRANSCRIPTION FACTOR-RELATED"/>
    <property type="match status" value="1"/>
</dbReference>
<evidence type="ECO:0000259" key="5">
    <source>
        <dbReference type="PROSITE" id="PS50217"/>
    </source>
</evidence>
<dbReference type="Pfam" id="PF00170">
    <property type="entry name" value="bZIP_1"/>
    <property type="match status" value="1"/>
</dbReference>
<feature type="coiled-coil region" evidence="4">
    <location>
        <begin position="64"/>
        <end position="102"/>
    </location>
</feature>
<proteinExistence type="predicted"/>
<accession>A0A8I6S7W3</accession>
<dbReference type="InterPro" id="IPR004827">
    <property type="entry name" value="bZIP"/>
</dbReference>
<gene>
    <name evidence="6" type="primary">106671147</name>
</gene>
<evidence type="ECO:0000256" key="3">
    <source>
        <dbReference type="ARBA" id="ARBA00023163"/>
    </source>
</evidence>
<name>A0A8I6S7W3_CIMLE</name>
<sequence>MTLKEKSPTIKVSIMEEDLQAWLESLFQPDVKPVQVKRRRKSENLTSEERLKLSIRRERNRMAAARCRQRKDEWIEELQRQEDELQREKNEFLSEIRSLTEQKDRFSAMLASHNCNTGEQTFPFCPPLEFPVPQIKFNFNSLMEGGTGLTPDTPDEKVILTLK</sequence>
<keyword evidence="2" id="KW-0238">DNA-binding</keyword>
<reference evidence="6" key="1">
    <citation type="submission" date="2022-01" db="UniProtKB">
        <authorList>
            <consortium name="EnsemblMetazoa"/>
        </authorList>
    </citation>
    <scope>IDENTIFICATION</scope>
</reference>
<evidence type="ECO:0000256" key="2">
    <source>
        <dbReference type="ARBA" id="ARBA00023125"/>
    </source>
</evidence>
<feature type="domain" description="BZIP" evidence="5">
    <location>
        <begin position="50"/>
        <end position="113"/>
    </location>
</feature>